<dbReference type="Proteomes" id="UP000654075">
    <property type="component" value="Unassembled WGS sequence"/>
</dbReference>
<reference evidence="2" key="1">
    <citation type="submission" date="2021-02" db="EMBL/GenBank/DDBJ databases">
        <authorList>
            <person name="Dougan E. K."/>
            <person name="Rhodes N."/>
            <person name="Thang M."/>
            <person name="Chan C."/>
        </authorList>
    </citation>
    <scope>NUCLEOTIDE SEQUENCE</scope>
</reference>
<dbReference type="AlphaFoldDB" id="A0A813FC20"/>
<gene>
    <name evidence="2" type="ORF">PGLA1383_LOCUS27146</name>
</gene>
<comment type="caution">
    <text evidence="2">The sequence shown here is derived from an EMBL/GenBank/DDBJ whole genome shotgun (WGS) entry which is preliminary data.</text>
</comment>
<feature type="region of interest" description="Disordered" evidence="1">
    <location>
        <begin position="126"/>
        <end position="189"/>
    </location>
</feature>
<evidence type="ECO:0000256" key="1">
    <source>
        <dbReference type="SAM" id="MobiDB-lite"/>
    </source>
</evidence>
<protein>
    <submittedName>
        <fullName evidence="2">Uncharacterized protein</fullName>
    </submittedName>
</protein>
<name>A0A813FC20_POLGL</name>
<dbReference type="OMA" id="HIPCHAG"/>
<dbReference type="OrthoDB" id="10297284at2759"/>
<evidence type="ECO:0000313" key="2">
    <source>
        <dbReference type="EMBL" id="CAE8609319.1"/>
    </source>
</evidence>
<proteinExistence type="predicted"/>
<dbReference type="EMBL" id="CAJNNV010024280">
    <property type="protein sequence ID" value="CAE8609319.1"/>
    <property type="molecule type" value="Genomic_DNA"/>
</dbReference>
<organism evidence="2 3">
    <name type="scientific">Polarella glacialis</name>
    <name type="common">Dinoflagellate</name>
    <dbReference type="NCBI Taxonomy" id="89957"/>
    <lineage>
        <taxon>Eukaryota</taxon>
        <taxon>Sar</taxon>
        <taxon>Alveolata</taxon>
        <taxon>Dinophyceae</taxon>
        <taxon>Suessiales</taxon>
        <taxon>Suessiaceae</taxon>
        <taxon>Polarella</taxon>
    </lineage>
</organism>
<sequence>MAAGITVPWDGLGTQTRELMNTGPLRAGEIPRNQYGTTAFDYGVHVPCHSGQSFAPPSYPAGSGQRHGAFYEKTGVLQHRTEPGFRDLKGQATLTEMPTENYGTLRRSDRLPGTATMILTASAKRASGYGSAPSSERFKPQVQGRRPGSGGGESRRSRASNASSRRSAGGQSQVSQASQASSVPSWAKRTAEAQRIQPWNFDQLPMYGRTNSTYGKMHTAQSMAMSSHMPSAGKSESGFLDPGQLIATLTRGEY</sequence>
<feature type="compositionally biased region" description="Low complexity" evidence="1">
    <location>
        <begin position="159"/>
        <end position="185"/>
    </location>
</feature>
<evidence type="ECO:0000313" key="3">
    <source>
        <dbReference type="Proteomes" id="UP000654075"/>
    </source>
</evidence>
<keyword evidence="3" id="KW-1185">Reference proteome</keyword>
<accession>A0A813FC20</accession>